<dbReference type="RefSeq" id="XP_004828620.1">
    <property type="nucleotide sequence ID" value="XM_004828563.1"/>
</dbReference>
<dbReference type="Proteomes" id="UP000031512">
    <property type="component" value="Chromosome 1"/>
</dbReference>
<accession>L0AVP6</accession>
<feature type="coiled-coil region" evidence="6">
    <location>
        <begin position="916"/>
        <end position="999"/>
    </location>
</feature>
<feature type="coiled-coil region" evidence="6">
    <location>
        <begin position="720"/>
        <end position="866"/>
    </location>
</feature>
<gene>
    <name evidence="7" type="ORF">BEWA_017950</name>
</gene>
<evidence type="ECO:0000313" key="8">
    <source>
        <dbReference type="Proteomes" id="UP000031512"/>
    </source>
</evidence>
<organism evidence="7 8">
    <name type="scientific">Theileria equi strain WA</name>
    <dbReference type="NCBI Taxonomy" id="1537102"/>
    <lineage>
        <taxon>Eukaryota</taxon>
        <taxon>Sar</taxon>
        <taxon>Alveolata</taxon>
        <taxon>Apicomplexa</taxon>
        <taxon>Aconoidasida</taxon>
        <taxon>Piroplasmida</taxon>
        <taxon>Theileriidae</taxon>
        <taxon>Theileria</taxon>
    </lineage>
</organism>
<dbReference type="PANTHER" id="PTHR37739:SF16">
    <property type="entry name" value="KINESIN-LIKE PROTEIN"/>
    <property type="match status" value="1"/>
</dbReference>
<dbReference type="PANTHER" id="PTHR37739">
    <property type="entry name" value="KINESIN-LIKE PROTEIN KIN-12D"/>
    <property type="match status" value="1"/>
</dbReference>
<dbReference type="VEuPathDB" id="PiroplasmaDB:BEWA_017950"/>
<keyword evidence="8" id="KW-1185">Reference proteome</keyword>
<dbReference type="eggNOG" id="ENOG502S5D8">
    <property type="taxonomic scope" value="Eukaryota"/>
</dbReference>
<evidence type="ECO:0000256" key="3">
    <source>
        <dbReference type="ARBA" id="ARBA00022840"/>
    </source>
</evidence>
<evidence type="ECO:0000256" key="4">
    <source>
        <dbReference type="ARBA" id="ARBA00023054"/>
    </source>
</evidence>
<keyword evidence="3" id="KW-0067">ATP-binding</keyword>
<dbReference type="OrthoDB" id="10255522at2759"/>
<dbReference type="KEGG" id="beq:BEWA_017950"/>
<dbReference type="InterPro" id="IPR044986">
    <property type="entry name" value="KIF15/KIN-12"/>
</dbReference>
<dbReference type="GeneID" id="15806114"/>
<evidence type="ECO:0000313" key="7">
    <source>
        <dbReference type="EMBL" id="AFZ78954.1"/>
    </source>
</evidence>
<dbReference type="GO" id="GO:0005524">
    <property type="term" value="F:ATP binding"/>
    <property type="evidence" value="ECO:0007669"/>
    <property type="project" value="UniProtKB-KW"/>
</dbReference>
<evidence type="ECO:0000256" key="2">
    <source>
        <dbReference type="ARBA" id="ARBA00022741"/>
    </source>
</evidence>
<dbReference type="EMBL" id="CP001669">
    <property type="protein sequence ID" value="AFZ78954.1"/>
    <property type="molecule type" value="Genomic_DNA"/>
</dbReference>
<dbReference type="GO" id="GO:0005874">
    <property type="term" value="C:microtubule"/>
    <property type="evidence" value="ECO:0007669"/>
    <property type="project" value="UniProtKB-KW"/>
</dbReference>
<evidence type="ECO:0000256" key="5">
    <source>
        <dbReference type="ARBA" id="ARBA00023175"/>
    </source>
</evidence>
<keyword evidence="4 6" id="KW-0175">Coiled coil</keyword>
<dbReference type="AlphaFoldDB" id="L0AVP6"/>
<reference evidence="7 8" key="1">
    <citation type="journal article" date="2012" name="BMC Genomics">
        <title>Comparative genomic analysis and phylogenetic position of Theileria equi.</title>
        <authorList>
            <person name="Kappmeyer L.S."/>
            <person name="Thiagarajan M."/>
            <person name="Herndon D.R."/>
            <person name="Ramsay J.D."/>
            <person name="Caler E."/>
            <person name="Djikeng A."/>
            <person name="Gillespie J.J."/>
            <person name="Lau A.O."/>
            <person name="Roalson E.H."/>
            <person name="Silva J.C."/>
            <person name="Silva M.G."/>
            <person name="Suarez C.E."/>
            <person name="Ueti M.W."/>
            <person name="Nene V.M."/>
            <person name="Mealey R.H."/>
            <person name="Knowles D.P."/>
            <person name="Brayton K.A."/>
        </authorList>
    </citation>
    <scope>NUCLEOTIDE SEQUENCE [LARGE SCALE GENOMIC DNA]</scope>
    <source>
        <strain evidence="7 8">WA</strain>
    </source>
</reference>
<proteinExistence type="predicted"/>
<protein>
    <submittedName>
        <fullName evidence="7">Uncharacterized protein</fullName>
    </submittedName>
</protein>
<dbReference type="STRING" id="1537102.L0AVP6"/>
<sequence length="1005" mass="114748">MIGNTLFSAIDGRNSSPLPNLDYVDTQHIYNYTPKITRKNHGTSGLIVDDIRRSDIFDDPNGFIRHMSSTSLGAPELSKFESNVYISRYLSTSECISLLSSHCQRIMLNYHSRVSSLFASRIKDVTLSQLNDIGLFSSDHMRSLTIISICGRYHKLIKSNNDDSCVEPNIFPYAIKLLRLIYASVANTCSKPGTGNIEECQFFYQFLKRGTTSMNINGNFEGQTPQRITLLYSIALHLIDIALYNSNETTIDDYNISDIISYTICSFVEGLLKNGDDVLGDGEGLFRKTRFVPEIGTLSDLFSKHFSVLNGFLSHGCTMTNKSLLIKCINVVIHNLEGTRKRHPILIWAYIILMRLCPNEISDNSFKIPKHLFDIIVHTKNVLQLKSVTDALEFCLQNSKFSQHVRDNMNPNSVISIFVIHVSGLIKHKMADAVVIILSLFNTILDNFSKILSKISNILSGANNSDIVLASVEIFFNTCLFGKGILQSTLCITFYKLLSSGDITKCLASNARIMRLQALLSALGLLDKGGIDLSMDRDIPVYETAGRLALLYAFVKAGALPDILKILSRKFKAQNILIELRNSVIGYTQNTESLLEVFCTGELPNRLLAHDVLSASAGKNLDILPRPGASDPFIFFCSSFATALTKYPALSHILSQYSCHYTEMCTPSEFLRSALQSENPYFNQKAALLLFIHFILSSLYEVCDVSKQNVMNSLLHNTVANKYRKEVEKRQKYKEEYEESMKRIKKEHAEKYELYKVEIGKLQDAFNAKQAKVQNLESKISLLTSKCGNMEREYSRVSAEKEQIIEHLRQTKEQNISQETEINKMKEVVNDYNIVSAKLKKYQSDIEKATRELNKQNFELENLYRMLIYLAHQYNNTVSLLEKEKEVSNKYKVQNTQYKTKMEEQDNLVRVKDHKLNELMTRKNTLETEITRLSDEVTRKDSLLHDSNKRVQELQENVNQLNYTLHKREDYCQQIKQQLEEKERELTERRRQLNTIASACNSHVY</sequence>
<evidence type="ECO:0000256" key="1">
    <source>
        <dbReference type="ARBA" id="ARBA00022701"/>
    </source>
</evidence>
<keyword evidence="2" id="KW-0547">Nucleotide-binding</keyword>
<evidence type="ECO:0000256" key="6">
    <source>
        <dbReference type="SAM" id="Coils"/>
    </source>
</evidence>
<keyword evidence="5" id="KW-0505">Motor protein</keyword>
<name>L0AVP6_THEEQ</name>
<keyword evidence="1" id="KW-0493">Microtubule</keyword>